<accession>A0A1N6SDA1</accession>
<gene>
    <name evidence="8" type="ORF">SAMN05421647_104193</name>
</gene>
<evidence type="ECO:0000256" key="2">
    <source>
        <dbReference type="ARBA" id="ARBA00022692"/>
    </source>
</evidence>
<evidence type="ECO:0000259" key="7">
    <source>
        <dbReference type="Pfam" id="PF11846"/>
    </source>
</evidence>
<dbReference type="EMBL" id="FTMN01000004">
    <property type="protein sequence ID" value="SIQ39051.1"/>
    <property type="molecule type" value="Genomic_DNA"/>
</dbReference>
<feature type="transmembrane region" description="Helical" evidence="5">
    <location>
        <begin position="63"/>
        <end position="82"/>
    </location>
</feature>
<feature type="transmembrane region" description="Helical" evidence="5">
    <location>
        <begin position="158"/>
        <end position="178"/>
    </location>
</feature>
<dbReference type="AlphaFoldDB" id="A0A1N6SDA1"/>
<evidence type="ECO:0000256" key="5">
    <source>
        <dbReference type="SAM" id="Phobius"/>
    </source>
</evidence>
<organism evidence="8 9">
    <name type="scientific">Marinobacterium stanieri</name>
    <dbReference type="NCBI Taxonomy" id="49186"/>
    <lineage>
        <taxon>Bacteria</taxon>
        <taxon>Pseudomonadati</taxon>
        <taxon>Pseudomonadota</taxon>
        <taxon>Gammaproteobacteria</taxon>
        <taxon>Oceanospirillales</taxon>
        <taxon>Oceanospirillaceae</taxon>
        <taxon>Marinobacterium</taxon>
    </lineage>
</organism>
<evidence type="ECO:0000256" key="3">
    <source>
        <dbReference type="ARBA" id="ARBA00022989"/>
    </source>
</evidence>
<protein>
    <submittedName>
        <fullName evidence="8">O-antigen ligase</fullName>
    </submittedName>
</protein>
<feature type="transmembrane region" description="Helical" evidence="5">
    <location>
        <begin position="241"/>
        <end position="259"/>
    </location>
</feature>
<dbReference type="RefSeq" id="WP_076462788.1">
    <property type="nucleotide sequence ID" value="NZ_FTMN01000004.1"/>
</dbReference>
<feature type="transmembrane region" description="Helical" evidence="5">
    <location>
        <begin position="393"/>
        <end position="411"/>
    </location>
</feature>
<feature type="transmembrane region" description="Helical" evidence="5">
    <location>
        <begin position="5"/>
        <end position="22"/>
    </location>
</feature>
<keyword evidence="3 5" id="KW-1133">Transmembrane helix</keyword>
<dbReference type="InterPro" id="IPR021797">
    <property type="entry name" value="Wzy_C_2"/>
</dbReference>
<dbReference type="PANTHER" id="PTHR37422">
    <property type="entry name" value="TEICHURONIC ACID BIOSYNTHESIS PROTEIN TUAE"/>
    <property type="match status" value="1"/>
</dbReference>
<keyword evidence="2 5" id="KW-0812">Transmembrane</keyword>
<proteinExistence type="predicted"/>
<dbReference type="GO" id="GO:0016020">
    <property type="term" value="C:membrane"/>
    <property type="evidence" value="ECO:0007669"/>
    <property type="project" value="UniProtKB-SubCell"/>
</dbReference>
<evidence type="ECO:0000313" key="8">
    <source>
        <dbReference type="EMBL" id="SIQ39051.1"/>
    </source>
</evidence>
<dbReference type="Pfam" id="PF11846">
    <property type="entry name" value="Wzy_C_2"/>
    <property type="match status" value="1"/>
</dbReference>
<reference evidence="8 9" key="1">
    <citation type="submission" date="2017-01" db="EMBL/GenBank/DDBJ databases">
        <authorList>
            <person name="Mah S.A."/>
            <person name="Swanson W.J."/>
            <person name="Moy G.W."/>
            <person name="Vacquier V.D."/>
        </authorList>
    </citation>
    <scope>NUCLEOTIDE SEQUENCE [LARGE SCALE GENOMIC DNA]</scope>
    <source>
        <strain evidence="8 9">DSM 7027</strain>
    </source>
</reference>
<evidence type="ECO:0000256" key="1">
    <source>
        <dbReference type="ARBA" id="ARBA00004141"/>
    </source>
</evidence>
<dbReference type="Proteomes" id="UP000186895">
    <property type="component" value="Unassembled WGS sequence"/>
</dbReference>
<feature type="transmembrane region" description="Helical" evidence="5">
    <location>
        <begin position="28"/>
        <end position="51"/>
    </location>
</feature>
<keyword evidence="9" id="KW-1185">Reference proteome</keyword>
<feature type="transmembrane region" description="Helical" evidence="5">
    <location>
        <begin position="368"/>
        <end position="387"/>
    </location>
</feature>
<evidence type="ECO:0000313" key="9">
    <source>
        <dbReference type="Proteomes" id="UP000186895"/>
    </source>
</evidence>
<dbReference type="Pfam" id="PF04932">
    <property type="entry name" value="Wzy_C"/>
    <property type="match status" value="1"/>
</dbReference>
<feature type="domain" description="Virulence factor membrane-bound polymerase C-terminal" evidence="7">
    <location>
        <begin position="374"/>
        <end position="551"/>
    </location>
</feature>
<comment type="subcellular location">
    <subcellularLocation>
        <location evidence="1">Membrane</location>
        <topology evidence="1">Multi-pass membrane protein</topology>
    </subcellularLocation>
</comment>
<dbReference type="InterPro" id="IPR007016">
    <property type="entry name" value="O-antigen_ligase-rel_domated"/>
</dbReference>
<keyword evidence="4 5" id="KW-0472">Membrane</keyword>
<dbReference type="GO" id="GO:0016874">
    <property type="term" value="F:ligase activity"/>
    <property type="evidence" value="ECO:0007669"/>
    <property type="project" value="UniProtKB-KW"/>
</dbReference>
<feature type="transmembrane region" description="Helical" evidence="5">
    <location>
        <begin position="337"/>
        <end position="361"/>
    </location>
</feature>
<evidence type="ECO:0000259" key="6">
    <source>
        <dbReference type="Pfam" id="PF04932"/>
    </source>
</evidence>
<name>A0A1N6SDA1_9GAMM</name>
<feature type="transmembrane region" description="Helical" evidence="5">
    <location>
        <begin position="214"/>
        <end position="234"/>
    </location>
</feature>
<feature type="transmembrane region" description="Helical" evidence="5">
    <location>
        <begin position="88"/>
        <end position="106"/>
    </location>
</feature>
<dbReference type="PANTHER" id="PTHR37422:SF21">
    <property type="entry name" value="EXOQ-LIKE PROTEIN"/>
    <property type="match status" value="1"/>
</dbReference>
<sequence>MNITYYPVFILIAFVPFVFIPSTGHDVLIQPFNIFLCEVVVVAIFLSALNVHKGRSWIVPEGWIWLCSFPLAILVANTISGFDFPRDLAIRLITICAALLLFFSFFQFQPTRRSIDTAIYILLVGMLLNMIQALLQAVPGRLLYGMISHPPVPRPLGFFMQPNLLASSVVTGMVLAIYQLSSPGFKSRSKVIKALTYAVVIFGAYTVLSTGSRLGLLALVVAIPIVFICRYKLLSREKYRPLTVAALVAIGVFAGAYFSDGLDKSYSKLERLVESSSDMRPHMYRIAADLFFENPVAGQGVGSFPGAFQYEAADYVASHPEADIRFRTGFTHPHNEILMWAVEGGAIALLGLFVLAGAVLWKVYHNGWQRGGAILAMLMPMSLHMMVEMPFYISVYHFIVFVFIVHLAYRPWCRKKIIRNDKVLIAVPMVGCVVFIGGLMFFTSTFKASRQLSQFLYYNSPDINEVAEASENPYFHEFGTAMLMKLVLHQALTGEADSRWVDVFIKHAEPYLKKVPENTTFHDLALAYAAKGNADKAEHVIKTGLYLYPEHPVILKARERVEILLENDGVFPRATDSNALGGSAASLPDPVYQ</sequence>
<dbReference type="STRING" id="49186.SAMN05421647_104193"/>
<feature type="transmembrane region" description="Helical" evidence="5">
    <location>
        <begin position="423"/>
        <end position="442"/>
    </location>
</feature>
<keyword evidence="8" id="KW-0436">Ligase</keyword>
<feature type="transmembrane region" description="Helical" evidence="5">
    <location>
        <begin position="118"/>
        <end position="138"/>
    </location>
</feature>
<evidence type="ECO:0000256" key="4">
    <source>
        <dbReference type="ARBA" id="ARBA00023136"/>
    </source>
</evidence>
<dbReference type="InterPro" id="IPR051533">
    <property type="entry name" value="WaaL-like"/>
</dbReference>
<feature type="transmembrane region" description="Helical" evidence="5">
    <location>
        <begin position="190"/>
        <end position="208"/>
    </location>
</feature>
<feature type="domain" description="O-antigen ligase-related" evidence="6">
    <location>
        <begin position="199"/>
        <end position="352"/>
    </location>
</feature>